<keyword evidence="3" id="KW-1185">Reference proteome</keyword>
<organism evidence="2 3">
    <name type="scientific">Manduca sexta</name>
    <name type="common">Tobacco hawkmoth</name>
    <name type="synonym">Tobacco hornworm</name>
    <dbReference type="NCBI Taxonomy" id="7130"/>
    <lineage>
        <taxon>Eukaryota</taxon>
        <taxon>Metazoa</taxon>
        <taxon>Ecdysozoa</taxon>
        <taxon>Arthropoda</taxon>
        <taxon>Hexapoda</taxon>
        <taxon>Insecta</taxon>
        <taxon>Pterygota</taxon>
        <taxon>Neoptera</taxon>
        <taxon>Endopterygota</taxon>
        <taxon>Lepidoptera</taxon>
        <taxon>Glossata</taxon>
        <taxon>Ditrysia</taxon>
        <taxon>Bombycoidea</taxon>
        <taxon>Sphingidae</taxon>
        <taxon>Sphinginae</taxon>
        <taxon>Sphingini</taxon>
        <taxon>Manduca</taxon>
    </lineage>
</organism>
<feature type="compositionally biased region" description="Gly residues" evidence="1">
    <location>
        <begin position="1"/>
        <end position="11"/>
    </location>
</feature>
<dbReference type="EMBL" id="JH668645">
    <property type="protein sequence ID" value="KAG6459946.1"/>
    <property type="molecule type" value="Genomic_DNA"/>
</dbReference>
<gene>
    <name evidence="2" type="ORF">O3G_MSEX011698</name>
</gene>
<dbReference type="AlphaFoldDB" id="A0A921ZLE8"/>
<reference evidence="2" key="2">
    <citation type="submission" date="2020-12" db="EMBL/GenBank/DDBJ databases">
        <authorList>
            <person name="Kanost M."/>
        </authorList>
    </citation>
    <scope>NUCLEOTIDE SEQUENCE</scope>
</reference>
<accession>A0A921ZLE8</accession>
<protein>
    <submittedName>
        <fullName evidence="2">Uncharacterized protein</fullName>
    </submittedName>
</protein>
<evidence type="ECO:0000313" key="3">
    <source>
        <dbReference type="Proteomes" id="UP000791440"/>
    </source>
</evidence>
<feature type="compositionally biased region" description="Pro residues" evidence="1">
    <location>
        <begin position="16"/>
        <end position="25"/>
    </location>
</feature>
<evidence type="ECO:0000256" key="1">
    <source>
        <dbReference type="SAM" id="MobiDB-lite"/>
    </source>
</evidence>
<reference evidence="2" key="1">
    <citation type="journal article" date="2016" name="Insect Biochem. Mol. Biol.">
        <title>Multifaceted biological insights from a draft genome sequence of the tobacco hornworm moth, Manduca sexta.</title>
        <authorList>
            <person name="Kanost M.R."/>
            <person name="Arrese E.L."/>
            <person name="Cao X."/>
            <person name="Chen Y.R."/>
            <person name="Chellapilla S."/>
            <person name="Goldsmith M.R."/>
            <person name="Grosse-Wilde E."/>
            <person name="Heckel D.G."/>
            <person name="Herndon N."/>
            <person name="Jiang H."/>
            <person name="Papanicolaou A."/>
            <person name="Qu J."/>
            <person name="Soulages J.L."/>
            <person name="Vogel H."/>
            <person name="Walters J."/>
            <person name="Waterhouse R.M."/>
            <person name="Ahn S.J."/>
            <person name="Almeida F.C."/>
            <person name="An C."/>
            <person name="Aqrawi P."/>
            <person name="Bretschneider A."/>
            <person name="Bryant W.B."/>
            <person name="Bucks S."/>
            <person name="Chao H."/>
            <person name="Chevignon G."/>
            <person name="Christen J.M."/>
            <person name="Clarke D.F."/>
            <person name="Dittmer N.T."/>
            <person name="Ferguson L.C.F."/>
            <person name="Garavelou S."/>
            <person name="Gordon K.H.J."/>
            <person name="Gunaratna R.T."/>
            <person name="Han Y."/>
            <person name="Hauser F."/>
            <person name="He Y."/>
            <person name="Heidel-Fischer H."/>
            <person name="Hirsh A."/>
            <person name="Hu Y."/>
            <person name="Jiang H."/>
            <person name="Kalra D."/>
            <person name="Klinner C."/>
            <person name="Konig C."/>
            <person name="Kovar C."/>
            <person name="Kroll A.R."/>
            <person name="Kuwar S.S."/>
            <person name="Lee S.L."/>
            <person name="Lehman R."/>
            <person name="Li K."/>
            <person name="Li Z."/>
            <person name="Liang H."/>
            <person name="Lovelace S."/>
            <person name="Lu Z."/>
            <person name="Mansfield J.H."/>
            <person name="McCulloch K.J."/>
            <person name="Mathew T."/>
            <person name="Morton B."/>
            <person name="Muzny D.M."/>
            <person name="Neunemann D."/>
            <person name="Ongeri F."/>
            <person name="Pauchet Y."/>
            <person name="Pu L.L."/>
            <person name="Pyrousis I."/>
            <person name="Rao X.J."/>
            <person name="Redding A."/>
            <person name="Roesel C."/>
            <person name="Sanchez-Gracia A."/>
            <person name="Schaack S."/>
            <person name="Shukla A."/>
            <person name="Tetreau G."/>
            <person name="Wang Y."/>
            <person name="Xiong G.H."/>
            <person name="Traut W."/>
            <person name="Walsh T.K."/>
            <person name="Worley K.C."/>
            <person name="Wu D."/>
            <person name="Wu W."/>
            <person name="Wu Y.Q."/>
            <person name="Zhang X."/>
            <person name="Zou Z."/>
            <person name="Zucker H."/>
            <person name="Briscoe A.D."/>
            <person name="Burmester T."/>
            <person name="Clem R.J."/>
            <person name="Feyereisen R."/>
            <person name="Grimmelikhuijzen C.J.P."/>
            <person name="Hamodrakas S.J."/>
            <person name="Hansson B.S."/>
            <person name="Huguet E."/>
            <person name="Jermiin L.S."/>
            <person name="Lan Q."/>
            <person name="Lehman H.K."/>
            <person name="Lorenzen M."/>
            <person name="Merzendorfer H."/>
            <person name="Michalopoulos I."/>
            <person name="Morton D.B."/>
            <person name="Muthukrishnan S."/>
            <person name="Oakeshott J.G."/>
            <person name="Palmer W."/>
            <person name="Park Y."/>
            <person name="Passarelli A.L."/>
            <person name="Rozas J."/>
            <person name="Schwartz L.M."/>
            <person name="Smith W."/>
            <person name="Southgate A."/>
            <person name="Vilcinskas A."/>
            <person name="Vogt R."/>
            <person name="Wang P."/>
            <person name="Werren J."/>
            <person name="Yu X.Q."/>
            <person name="Zhou J.J."/>
            <person name="Brown S.J."/>
            <person name="Scherer S.E."/>
            <person name="Richards S."/>
            <person name="Blissard G.W."/>
        </authorList>
    </citation>
    <scope>NUCLEOTIDE SEQUENCE</scope>
</reference>
<dbReference type="Proteomes" id="UP000791440">
    <property type="component" value="Unassembled WGS sequence"/>
</dbReference>
<evidence type="ECO:0000313" key="2">
    <source>
        <dbReference type="EMBL" id="KAG6459946.1"/>
    </source>
</evidence>
<proteinExistence type="predicted"/>
<sequence length="73" mass="7554">MPGGVPGGAPGGSAAPPAPPAPPASAPASPARCDHHSFRRCQHYNSAGSLRRTMSYVMKEPKEPVKKHVQIVA</sequence>
<feature type="region of interest" description="Disordered" evidence="1">
    <location>
        <begin position="1"/>
        <end position="34"/>
    </location>
</feature>
<name>A0A921ZLE8_MANSE</name>
<comment type="caution">
    <text evidence="2">The sequence shown here is derived from an EMBL/GenBank/DDBJ whole genome shotgun (WGS) entry which is preliminary data.</text>
</comment>